<dbReference type="Proteomes" id="UP000196036">
    <property type="component" value="Unassembled WGS sequence"/>
</dbReference>
<dbReference type="Gene3D" id="2.160.20.10">
    <property type="entry name" value="Single-stranded right-handed beta-helix, Pectin lyase-like"/>
    <property type="match status" value="1"/>
</dbReference>
<evidence type="ECO:0000313" key="2">
    <source>
        <dbReference type="Proteomes" id="UP000196036"/>
    </source>
</evidence>
<sequence>MNEVLNRTIFVSTEGDDNNDGLTIETALASFAKALSLGTNIKVKRGVYNETFAIVNKDNITIMPYDNNEGYSHEVPCRDVITIRGTQLDNNVASFTNCNNLHIEEVVFDTAGNSVLKIVDCNNVVLNYCQANNSVNLMGFEVINTNAVFNKCYSTKNKYDGFNFHGYGTTILNDCISEYNNDDGCSHHDGCVGTINGGVFEGNGKCGIAPAYGAKVNVYSAICKDNKIGIGYLSTPSGHTDMKGIINSCVMVGNASGLKVDELCSIYAINCKYNGNTTDKQITGTLVEYE</sequence>
<name>A0A1Y4V3H9_9BACE</name>
<protein>
    <recommendedName>
        <fullName evidence="3">Right handed beta helix domain-containing protein</fullName>
    </recommendedName>
</protein>
<evidence type="ECO:0000313" key="1">
    <source>
        <dbReference type="EMBL" id="OUQ64629.1"/>
    </source>
</evidence>
<organism evidence="1 2">
    <name type="scientific">Bacteroides xylanisolvens</name>
    <dbReference type="NCBI Taxonomy" id="371601"/>
    <lineage>
        <taxon>Bacteria</taxon>
        <taxon>Pseudomonadati</taxon>
        <taxon>Bacteroidota</taxon>
        <taxon>Bacteroidia</taxon>
        <taxon>Bacteroidales</taxon>
        <taxon>Bacteroidaceae</taxon>
        <taxon>Bacteroides</taxon>
    </lineage>
</organism>
<evidence type="ECO:0008006" key="3">
    <source>
        <dbReference type="Google" id="ProtNLM"/>
    </source>
</evidence>
<gene>
    <name evidence="1" type="ORF">B5E52_16990</name>
</gene>
<dbReference type="InterPro" id="IPR012334">
    <property type="entry name" value="Pectin_lyas_fold"/>
</dbReference>
<comment type="caution">
    <text evidence="1">The sequence shown here is derived from an EMBL/GenBank/DDBJ whole genome shotgun (WGS) entry which is preliminary data.</text>
</comment>
<dbReference type="RefSeq" id="WP_087318700.1">
    <property type="nucleotide sequence ID" value="NZ_NFLW01000036.1"/>
</dbReference>
<dbReference type="SUPFAM" id="SSF51126">
    <property type="entry name" value="Pectin lyase-like"/>
    <property type="match status" value="1"/>
</dbReference>
<reference evidence="2" key="1">
    <citation type="submission" date="2017-04" db="EMBL/GenBank/DDBJ databases">
        <title>Function of individual gut microbiota members based on whole genome sequencing of pure cultures obtained from chicken caecum.</title>
        <authorList>
            <person name="Medvecky M."/>
            <person name="Cejkova D."/>
            <person name="Polansky O."/>
            <person name="Karasova D."/>
            <person name="Kubasova T."/>
            <person name="Cizek A."/>
            <person name="Rychlik I."/>
        </authorList>
    </citation>
    <scope>NUCLEOTIDE SEQUENCE [LARGE SCALE GENOMIC DNA]</scope>
    <source>
        <strain evidence="2">An109</strain>
    </source>
</reference>
<dbReference type="EMBL" id="NFLW01000036">
    <property type="protein sequence ID" value="OUQ64629.1"/>
    <property type="molecule type" value="Genomic_DNA"/>
</dbReference>
<dbReference type="AlphaFoldDB" id="A0A1Y4V3H9"/>
<dbReference type="InterPro" id="IPR011050">
    <property type="entry name" value="Pectin_lyase_fold/virulence"/>
</dbReference>
<accession>A0A1Y4V3H9</accession>
<proteinExistence type="predicted"/>